<dbReference type="Proteomes" id="UP000243376">
    <property type="component" value="Unassembled WGS sequence"/>
</dbReference>
<comment type="caution">
    <text evidence="1">The sequence shown here is derived from an EMBL/GenBank/DDBJ whole genome shotgun (WGS) entry which is preliminary data.</text>
</comment>
<sequence>MDFWLPAVLIDRGITFPSPFIDVFSGPLNPAAFGPSLAALVLTWQHEGWRGAPALLRRGLDFRFGWR</sequence>
<proteinExistence type="predicted"/>
<accession>A0A2J6XFY4</accession>
<organism evidence="1 2">
    <name type="scientific">Chloroflexus aggregans</name>
    <dbReference type="NCBI Taxonomy" id="152260"/>
    <lineage>
        <taxon>Bacteria</taxon>
        <taxon>Bacillati</taxon>
        <taxon>Chloroflexota</taxon>
        <taxon>Chloroflexia</taxon>
        <taxon>Chloroflexales</taxon>
        <taxon>Chloroflexineae</taxon>
        <taxon>Chloroflexaceae</taxon>
        <taxon>Chloroflexus</taxon>
    </lineage>
</organism>
<protein>
    <submittedName>
        <fullName evidence="1">Uncharacterized protein</fullName>
    </submittedName>
</protein>
<evidence type="ECO:0000313" key="1">
    <source>
        <dbReference type="EMBL" id="PMP87327.1"/>
    </source>
</evidence>
<evidence type="ECO:0000313" key="2">
    <source>
        <dbReference type="Proteomes" id="UP000243376"/>
    </source>
</evidence>
<dbReference type="EMBL" id="PNIQ01000023">
    <property type="protein sequence ID" value="PMP87327.1"/>
    <property type="molecule type" value="Genomic_DNA"/>
</dbReference>
<reference evidence="1 2" key="1">
    <citation type="submission" date="2018-01" db="EMBL/GenBank/DDBJ databases">
        <title>Metagenomic assembled genomes from two thermal pools in the Uzon Caldera, Kamchatka, Russia.</title>
        <authorList>
            <person name="Wilkins L."/>
            <person name="Ettinger C."/>
        </authorList>
    </citation>
    <scope>NUCLEOTIDE SEQUENCE [LARGE SCALE GENOMIC DNA]</scope>
    <source>
        <strain evidence="1">ZAV-02</strain>
    </source>
</reference>
<name>A0A2J6XFY4_9CHLR</name>
<gene>
    <name evidence="1" type="ORF">C0184_00295</name>
</gene>
<dbReference type="AlphaFoldDB" id="A0A2J6XFY4"/>